<evidence type="ECO:0000256" key="11">
    <source>
        <dbReference type="ARBA" id="ARBA00022989"/>
    </source>
</evidence>
<evidence type="ECO:0000259" key="15">
    <source>
        <dbReference type="PROSITE" id="PS50002"/>
    </source>
</evidence>
<feature type="transmembrane region" description="Helical" evidence="14">
    <location>
        <begin position="343"/>
        <end position="366"/>
    </location>
</feature>
<dbReference type="RefSeq" id="XP_065643843.1">
    <property type="nucleotide sequence ID" value="XM_065787771.1"/>
</dbReference>
<evidence type="ECO:0000256" key="7">
    <source>
        <dbReference type="ARBA" id="ARBA00022692"/>
    </source>
</evidence>
<dbReference type="PROSITE" id="PS50893">
    <property type="entry name" value="ABC_TRANSPORTER_2"/>
    <property type="match status" value="2"/>
</dbReference>
<evidence type="ECO:0000256" key="8">
    <source>
        <dbReference type="ARBA" id="ARBA00022737"/>
    </source>
</evidence>
<evidence type="ECO:0000313" key="19">
    <source>
        <dbReference type="RefSeq" id="XP_065643843.1"/>
    </source>
</evidence>
<proteinExistence type="inferred from homology"/>
<evidence type="ECO:0000256" key="5">
    <source>
        <dbReference type="ARBA" id="ARBA00022448"/>
    </source>
</evidence>
<keyword evidence="18" id="KW-1185">Reference proteome</keyword>
<reference evidence="18" key="1">
    <citation type="submission" date="2025-05" db="UniProtKB">
        <authorList>
            <consortium name="RefSeq"/>
        </authorList>
    </citation>
    <scope>NUCLEOTIDE SEQUENCE [LARGE SCALE GENOMIC DNA]</scope>
</reference>
<keyword evidence="8" id="KW-0677">Repeat</keyword>
<comment type="subcellular location">
    <subcellularLocation>
        <location evidence="2">Cell membrane</location>
        <topology evidence="2">Multi-pass membrane protein</topology>
    </subcellularLocation>
    <subcellularLocation>
        <location evidence="1">Vacuole membrane</location>
        <topology evidence="1">Multi-pass membrane protein</topology>
    </subcellularLocation>
</comment>
<evidence type="ECO:0000256" key="4">
    <source>
        <dbReference type="ARBA" id="ARBA00022443"/>
    </source>
</evidence>
<evidence type="ECO:0000256" key="1">
    <source>
        <dbReference type="ARBA" id="ARBA00004128"/>
    </source>
</evidence>
<dbReference type="InterPro" id="IPR036028">
    <property type="entry name" value="SH3-like_dom_sf"/>
</dbReference>
<dbReference type="Pfam" id="PF00664">
    <property type="entry name" value="ABC_membrane"/>
    <property type="match status" value="2"/>
</dbReference>
<evidence type="ECO:0000256" key="9">
    <source>
        <dbReference type="ARBA" id="ARBA00022741"/>
    </source>
</evidence>
<evidence type="ECO:0000256" key="10">
    <source>
        <dbReference type="ARBA" id="ARBA00022840"/>
    </source>
</evidence>
<reference evidence="19" key="2">
    <citation type="submission" date="2025-08" db="UniProtKB">
        <authorList>
            <consortium name="RefSeq"/>
        </authorList>
    </citation>
    <scope>IDENTIFICATION</scope>
</reference>
<dbReference type="PANTHER" id="PTHR24223:SF443">
    <property type="entry name" value="MULTIDRUG-RESISTANCE LIKE PROTEIN 1, ISOFORM I"/>
    <property type="match status" value="1"/>
</dbReference>
<evidence type="ECO:0000259" key="16">
    <source>
        <dbReference type="PROSITE" id="PS50893"/>
    </source>
</evidence>
<dbReference type="PROSITE" id="PS50929">
    <property type="entry name" value="ABC_TM1F"/>
    <property type="match status" value="2"/>
</dbReference>
<dbReference type="InterPro" id="IPR003593">
    <property type="entry name" value="AAA+_ATPase"/>
</dbReference>
<dbReference type="PROSITE" id="PS50002">
    <property type="entry name" value="SH3"/>
    <property type="match status" value="1"/>
</dbReference>
<dbReference type="InterPro" id="IPR036640">
    <property type="entry name" value="ABC1_TM_sf"/>
</dbReference>
<feature type="transmembrane region" description="Helical" evidence="14">
    <location>
        <begin position="489"/>
        <end position="511"/>
    </location>
</feature>
<organism evidence="18 19">
    <name type="scientific">Hydra vulgaris</name>
    <name type="common">Hydra</name>
    <name type="synonym">Hydra attenuata</name>
    <dbReference type="NCBI Taxonomy" id="6087"/>
    <lineage>
        <taxon>Eukaryota</taxon>
        <taxon>Metazoa</taxon>
        <taxon>Cnidaria</taxon>
        <taxon>Hydrozoa</taxon>
        <taxon>Hydroidolina</taxon>
        <taxon>Anthoathecata</taxon>
        <taxon>Aplanulata</taxon>
        <taxon>Hydridae</taxon>
        <taxon>Hydra</taxon>
    </lineage>
</organism>
<dbReference type="Proteomes" id="UP001652625">
    <property type="component" value="Chromosome 01"/>
</dbReference>
<dbReference type="NCBIfam" id="TIGR00957">
    <property type="entry name" value="MRP_assoc_pro"/>
    <property type="match status" value="1"/>
</dbReference>
<gene>
    <name evidence="19" type="primary">LOC100199288</name>
</gene>
<dbReference type="CDD" id="cd03244">
    <property type="entry name" value="ABCC_MRP_domain2"/>
    <property type="match status" value="1"/>
</dbReference>
<feature type="transmembrane region" description="Helical" evidence="14">
    <location>
        <begin position="372"/>
        <end position="392"/>
    </location>
</feature>
<evidence type="ECO:0000259" key="17">
    <source>
        <dbReference type="PROSITE" id="PS50929"/>
    </source>
</evidence>
<evidence type="ECO:0000256" key="2">
    <source>
        <dbReference type="ARBA" id="ARBA00004651"/>
    </source>
</evidence>
<feature type="domain" description="ABC transmembrane type-1" evidence="17">
    <location>
        <begin position="896"/>
        <end position="1178"/>
    </location>
</feature>
<dbReference type="InterPro" id="IPR011527">
    <property type="entry name" value="ABC1_TM_dom"/>
</dbReference>
<dbReference type="InterPro" id="IPR050173">
    <property type="entry name" value="ABC_transporter_C-like"/>
</dbReference>
<dbReference type="Gene3D" id="1.20.1560.10">
    <property type="entry name" value="ABC transporter type 1, transmembrane domain"/>
    <property type="match status" value="2"/>
</dbReference>
<dbReference type="CDD" id="cd03250">
    <property type="entry name" value="ABCC_MRP_domain1"/>
    <property type="match status" value="1"/>
</dbReference>
<keyword evidence="6" id="KW-1003">Cell membrane</keyword>
<feature type="transmembrane region" description="Helical" evidence="14">
    <location>
        <begin position="456"/>
        <end position="477"/>
    </location>
</feature>
<dbReference type="SUPFAM" id="SSF90123">
    <property type="entry name" value="ABC transporter transmembrane region"/>
    <property type="match status" value="2"/>
</dbReference>
<dbReference type="Gene3D" id="3.40.50.300">
    <property type="entry name" value="P-loop containing nucleotide triphosphate hydrolases"/>
    <property type="match status" value="2"/>
</dbReference>
<dbReference type="CDD" id="cd18595">
    <property type="entry name" value="ABC_6TM_MRP1_2_3_6_D1_like"/>
    <property type="match status" value="1"/>
</dbReference>
<evidence type="ECO:0000256" key="12">
    <source>
        <dbReference type="ARBA" id="ARBA00023136"/>
    </source>
</evidence>
<sequence>MGKKKRLKKKVLPSLFVALYDHNPENNTSTDMQKFYITPELSKQLSYKKGEILSMISDDLDYWILCKSTVTGKQGYVLTSLLAPLTGAGASVHYTKKEKRKKKKCMVFFPNFPIEKPKPPCPADKANILSKIFFGWVTRLIVDGFKRPLEDSDLWQLQERNTAQHLGLKFEKYWKQEMDKQKNSPIVEKIVKQKKEEKKEFRDPNSPKSIKFHKYKPSVSKALFKTCGKPYLVGSFMKILYDCTLFVQPWLLGKTIEVIQNRNIDSKLGYLYASMLFVTGLVGSIILQQYFHISFVTSIRVRSSLLTAVYKKMFRLNNFGRVDFTVGEMVNLMTVDTQKCYDLLTYLNVLWSGPFQIIVSFVYLYLLMGWSILAGFGVLLFFIPISSCFSTFEKKFQAKQMVFKDRRSKFMNEILAGINILKLYSWEDSFIANIMKIRNGELKLIKKAMLLQANHGFALTLAPFLVSFLTFLVYVMLGNNLTAEKAFVAISLFNIIRFPLFLLPMVIANIAQFRVSAKRLSKFLKSEELEPVLESDDINSKNAVEIHNGTFKWSDTGDAILQNITLKIPCGSLTAIVGQVGSGKSSLVSAILGEIKKVSGEVLVKDSISYVSQQPWIQNRSFRDNITFVSDYESSRYNKVVDACALKPDINSLPGGDRTEIGEKGINLSGGQKQRISIARAVYHNSEIYIMDDPLSAVDAHVGKHIFDEVIGSNGLLNKKTRILVTHNLTYLPLVDQIIVLSDNKISECGSYEELKNNAGAFAEFLKTFHREVKNDEETYSNELEYDGNEINAIEGLNVEIIDNKIEPEHALSFTNLAYASNSCVSVFEDLKNDETDKNDEIDENELYKQEAQQILARHEKTVLLKGSEVLIMQEVSETGKVKRSVYLTYSKSISILLTILFLFFGLTSEGFSLYSRIWLAEWSSNRNVSNHQRDLYLGIYGALGVSQGLSAMLQAVVLCFGVVRASKALHNNLLKNVLRCPMSFFETTPMGRIVNRFSKDINLIDESIPKTIKSFVSCFFTLCGTVFIISYTTPIFLAAFVPIGVAYFFTQRFYVASSRQLQRIESVRRSPIYNHFFESINGASTIRAYRLNDEFISENESKIDFSQEASFSMVCSNRWLAMRLETCGHLITFFAALFCIIQRGSLSPGMVGLSISYALQITQTLNWLVRMSSELETNIVSVERVKEYIDLPSEAAAVIHDSRAQNDWPSAGAIVFQNFCLRYRQDLDLVLKNISFNVEPSSKVGLVGRTGAGKSSIANALFRIIEPASGSILIDNVDISTIGLHDLRSRITIIPQDPVLFSGTLRFNIDPFNQFDDAEIWRVLEISNLKSHVSSLEGGLLHEILEGGENLSVGQRQLVCLARAVLRKSKILVLDEATSSVDLETDAFIQEVIRKEFKSSTVLCIAHRLNTILDYDKIIVLSLGEIIEYDSPKILFQQQGEFYKMMKDAGLSAE</sequence>
<dbReference type="InterPro" id="IPR005292">
    <property type="entry name" value="MRP"/>
</dbReference>
<accession>A0ABM4B4T7</accession>
<dbReference type="SUPFAM" id="SSF52540">
    <property type="entry name" value="P-loop containing nucleoside triphosphate hydrolases"/>
    <property type="match status" value="2"/>
</dbReference>
<keyword evidence="9" id="KW-0547">Nucleotide-binding</keyword>
<dbReference type="InterPro" id="IPR027417">
    <property type="entry name" value="P-loop_NTPase"/>
</dbReference>
<dbReference type="SMART" id="SM00382">
    <property type="entry name" value="AAA"/>
    <property type="match status" value="2"/>
</dbReference>
<dbReference type="SUPFAM" id="SSF50044">
    <property type="entry name" value="SH3-domain"/>
    <property type="match status" value="1"/>
</dbReference>
<feature type="transmembrane region" description="Helical" evidence="14">
    <location>
        <begin position="936"/>
        <end position="964"/>
    </location>
</feature>
<dbReference type="PANTHER" id="PTHR24223">
    <property type="entry name" value="ATP-BINDING CASSETTE SUB-FAMILY C"/>
    <property type="match status" value="1"/>
</dbReference>
<feature type="transmembrane region" description="Helical" evidence="14">
    <location>
        <begin position="894"/>
        <end position="916"/>
    </location>
</feature>
<keyword evidence="4 13" id="KW-0728">SH3 domain</keyword>
<dbReference type="Gene3D" id="2.30.30.40">
    <property type="entry name" value="SH3 Domains"/>
    <property type="match status" value="1"/>
</dbReference>
<feature type="transmembrane region" description="Helical" evidence="14">
    <location>
        <begin position="1036"/>
        <end position="1056"/>
    </location>
</feature>
<keyword evidence="10" id="KW-0067">ATP-binding</keyword>
<dbReference type="GeneID" id="100199288"/>
<protein>
    <submittedName>
        <fullName evidence="19">Multidrug resistance-associated protein 1 isoform X2</fullName>
    </submittedName>
</protein>
<comment type="similarity">
    <text evidence="3">Belongs to the ABC transporter superfamily. ABCC family. Conjugate transporter (TC 3.A.1.208) subfamily.</text>
</comment>
<name>A0ABM4B4T7_HYDVU</name>
<evidence type="ECO:0000313" key="18">
    <source>
        <dbReference type="Proteomes" id="UP001652625"/>
    </source>
</evidence>
<evidence type="ECO:0000256" key="6">
    <source>
        <dbReference type="ARBA" id="ARBA00022475"/>
    </source>
</evidence>
<feature type="domain" description="ABC transporter" evidence="16">
    <location>
        <begin position="544"/>
        <end position="768"/>
    </location>
</feature>
<feature type="transmembrane region" description="Helical" evidence="14">
    <location>
        <begin position="269"/>
        <end position="287"/>
    </location>
</feature>
<feature type="domain" description="SH3" evidence="15">
    <location>
        <begin position="11"/>
        <end position="87"/>
    </location>
</feature>
<keyword evidence="11 14" id="KW-1133">Transmembrane helix</keyword>
<dbReference type="CDD" id="cd18603">
    <property type="entry name" value="ABC_6TM_MRP1_2_3_6_D2_like"/>
    <property type="match status" value="1"/>
</dbReference>
<feature type="domain" description="ABC transmembrane type-1" evidence="17">
    <location>
        <begin position="232"/>
        <end position="512"/>
    </location>
</feature>
<keyword evidence="5" id="KW-0813">Transport</keyword>
<dbReference type="Pfam" id="PF00005">
    <property type="entry name" value="ABC_tran"/>
    <property type="match status" value="2"/>
</dbReference>
<evidence type="ECO:0000256" key="13">
    <source>
        <dbReference type="PROSITE-ProRule" id="PRU00192"/>
    </source>
</evidence>
<keyword evidence="7 14" id="KW-0812">Transmembrane</keyword>
<dbReference type="PROSITE" id="PS00211">
    <property type="entry name" value="ABC_TRANSPORTER_1"/>
    <property type="match status" value="2"/>
</dbReference>
<dbReference type="InterPro" id="IPR017871">
    <property type="entry name" value="ABC_transporter-like_CS"/>
</dbReference>
<feature type="domain" description="ABC transporter" evidence="16">
    <location>
        <begin position="1215"/>
        <end position="1449"/>
    </location>
</feature>
<evidence type="ECO:0000256" key="14">
    <source>
        <dbReference type="SAM" id="Phobius"/>
    </source>
</evidence>
<keyword evidence="12 14" id="KW-0472">Membrane</keyword>
<dbReference type="InterPro" id="IPR001452">
    <property type="entry name" value="SH3_domain"/>
</dbReference>
<dbReference type="InterPro" id="IPR003439">
    <property type="entry name" value="ABC_transporter-like_ATP-bd"/>
</dbReference>
<evidence type="ECO:0000256" key="3">
    <source>
        <dbReference type="ARBA" id="ARBA00009726"/>
    </source>
</evidence>